<proteinExistence type="predicted"/>
<evidence type="ECO:0000313" key="3">
    <source>
        <dbReference type="EMBL" id="MBP2376333.1"/>
    </source>
</evidence>
<dbReference type="RefSeq" id="WP_209911175.1">
    <property type="nucleotide sequence ID" value="NZ_BAAAMI010000012.1"/>
</dbReference>
<dbReference type="PROSITE" id="PS51832">
    <property type="entry name" value="HD_GYP"/>
    <property type="match status" value="1"/>
</dbReference>
<organism evidence="3 4">
    <name type="scientific">Paeniglutamicibacter psychrophenolicus</name>
    <dbReference type="NCBI Taxonomy" id="257454"/>
    <lineage>
        <taxon>Bacteria</taxon>
        <taxon>Bacillati</taxon>
        <taxon>Actinomycetota</taxon>
        <taxon>Actinomycetes</taxon>
        <taxon>Micrococcales</taxon>
        <taxon>Micrococcaceae</taxon>
        <taxon>Paeniglutamicibacter</taxon>
    </lineage>
</organism>
<protein>
    <submittedName>
        <fullName evidence="3">HD-GYP domain-containing protein (C-di-GMP phosphodiesterase class II)</fullName>
    </submittedName>
</protein>
<dbReference type="InterPro" id="IPR003607">
    <property type="entry name" value="HD/PDEase_dom"/>
</dbReference>
<dbReference type="InterPro" id="IPR037522">
    <property type="entry name" value="HD_GYP_dom"/>
</dbReference>
<dbReference type="Pfam" id="PF13487">
    <property type="entry name" value="HD_5"/>
    <property type="match status" value="1"/>
</dbReference>
<name>A0ABS4WJG5_9MICC</name>
<evidence type="ECO:0000259" key="1">
    <source>
        <dbReference type="PROSITE" id="PS50043"/>
    </source>
</evidence>
<comment type="caution">
    <text evidence="3">The sequence shown here is derived from an EMBL/GenBank/DDBJ whole genome shotgun (WGS) entry which is preliminary data.</text>
</comment>
<keyword evidence="4" id="KW-1185">Reference proteome</keyword>
<dbReference type="SMART" id="SM00421">
    <property type="entry name" value="HTH_LUXR"/>
    <property type="match status" value="1"/>
</dbReference>
<dbReference type="Proteomes" id="UP000766570">
    <property type="component" value="Unassembled WGS sequence"/>
</dbReference>
<sequence length="531" mass="55696">MEGEAAHRAAGSGIRLAELVGTLSLAMDLGLGQPMEHVARSALLATKLGERTGLGPADRADLYYVALLGWVGCIADSPESSRRFGDDIAYRAGVFDVDMAPLPFLGYLLRTAGTGAPAARRLGTRAALLATGAAGVKSSLRTHCLVAAEFAGRLGLGPGVSGPLQQVFARWDGHGLPAGLGGSRIAVATRLWQLCDVLEVHHRRGGTAAALAVAEARSGTQFDPELVAAFRRDAEELFAELPAGSAFEALIDAEPGLHREVTGAELDPVLGVLADYADLKAPRLRGHSRAVARLAAAAARRLGLEDEQVRLLGRAALLHDLGRTGIPNAILEKDGELDRTEAERLRMLPYYTERMLARPAALREIGQLAALAHERLDGSGHHRGLNAAMIPLPGRILAAANEYQRLREPRPVPHTAERAAGLLVAQVAAGGMDAGAVDAVLACAGQAPERRPTGPAGLTAREVQVLVLLARGASNRQIAARLGIASKTAGNHIERIYAKAGVGSRAAATLFAMRHGLLDRLQEFGDGVNAP</sequence>
<reference evidence="3 4" key="1">
    <citation type="submission" date="2021-03" db="EMBL/GenBank/DDBJ databases">
        <title>Sequencing the genomes of 1000 actinobacteria strains.</title>
        <authorList>
            <person name="Klenk H.-P."/>
        </authorList>
    </citation>
    <scope>NUCLEOTIDE SEQUENCE [LARGE SCALE GENOMIC DNA]</scope>
    <source>
        <strain evidence="3 4">DSM 15454</strain>
    </source>
</reference>
<dbReference type="Gene3D" id="1.10.3210.10">
    <property type="entry name" value="Hypothetical protein af1432"/>
    <property type="match status" value="2"/>
</dbReference>
<dbReference type="CDD" id="cd06170">
    <property type="entry name" value="LuxR_C_like"/>
    <property type="match status" value="1"/>
</dbReference>
<evidence type="ECO:0000259" key="2">
    <source>
        <dbReference type="PROSITE" id="PS51832"/>
    </source>
</evidence>
<feature type="domain" description="HTH luxR-type" evidence="1">
    <location>
        <begin position="451"/>
        <end position="516"/>
    </location>
</feature>
<dbReference type="EMBL" id="JAGIOE010000001">
    <property type="protein sequence ID" value="MBP2376333.1"/>
    <property type="molecule type" value="Genomic_DNA"/>
</dbReference>
<dbReference type="InterPro" id="IPR016032">
    <property type="entry name" value="Sig_transdc_resp-reg_C-effctor"/>
</dbReference>
<accession>A0ABS4WJG5</accession>
<dbReference type="SUPFAM" id="SSF109604">
    <property type="entry name" value="HD-domain/PDEase-like"/>
    <property type="match status" value="1"/>
</dbReference>
<dbReference type="PROSITE" id="PS50043">
    <property type="entry name" value="HTH_LUXR_2"/>
    <property type="match status" value="1"/>
</dbReference>
<dbReference type="Pfam" id="PF00196">
    <property type="entry name" value="GerE"/>
    <property type="match status" value="1"/>
</dbReference>
<evidence type="ECO:0000313" key="4">
    <source>
        <dbReference type="Proteomes" id="UP000766570"/>
    </source>
</evidence>
<dbReference type="InterPro" id="IPR052020">
    <property type="entry name" value="Cyclic_di-GMP/3'3'-cGAMP_PDE"/>
</dbReference>
<dbReference type="PANTHER" id="PTHR45228">
    <property type="entry name" value="CYCLIC DI-GMP PHOSPHODIESTERASE TM_0186-RELATED"/>
    <property type="match status" value="1"/>
</dbReference>
<dbReference type="InterPro" id="IPR000792">
    <property type="entry name" value="Tscrpt_reg_LuxR_C"/>
</dbReference>
<dbReference type="InterPro" id="IPR036388">
    <property type="entry name" value="WH-like_DNA-bd_sf"/>
</dbReference>
<dbReference type="PRINTS" id="PR00038">
    <property type="entry name" value="HTHLUXR"/>
</dbReference>
<feature type="domain" description="HD-GYP" evidence="2">
    <location>
        <begin position="262"/>
        <end position="456"/>
    </location>
</feature>
<dbReference type="SMART" id="SM00471">
    <property type="entry name" value="HDc"/>
    <property type="match status" value="1"/>
</dbReference>
<dbReference type="SUPFAM" id="SSF46894">
    <property type="entry name" value="C-terminal effector domain of the bipartite response regulators"/>
    <property type="match status" value="1"/>
</dbReference>
<dbReference type="Gene3D" id="1.10.10.10">
    <property type="entry name" value="Winged helix-like DNA-binding domain superfamily/Winged helix DNA-binding domain"/>
    <property type="match status" value="1"/>
</dbReference>
<dbReference type="CDD" id="cd00077">
    <property type="entry name" value="HDc"/>
    <property type="match status" value="1"/>
</dbReference>
<gene>
    <name evidence="3" type="ORF">JOF46_004245</name>
</gene>